<evidence type="ECO:0000256" key="14">
    <source>
        <dbReference type="ARBA" id="ARBA00023145"/>
    </source>
</evidence>
<evidence type="ECO:0000256" key="17">
    <source>
        <dbReference type="ARBA" id="ARBA00030520"/>
    </source>
</evidence>
<dbReference type="InterPro" id="IPR009008">
    <property type="entry name" value="Val/Leu/Ile-tRNA-synth_edit"/>
</dbReference>
<dbReference type="SUPFAM" id="SSF52374">
    <property type="entry name" value="Nucleotidylyl transferase"/>
    <property type="match status" value="1"/>
</dbReference>
<dbReference type="PROSITE" id="PS00135">
    <property type="entry name" value="TRYPSIN_SER"/>
    <property type="match status" value="1"/>
</dbReference>
<dbReference type="FunFam" id="3.90.740.10:FF:000001">
    <property type="entry name" value="Leucine--tRNA ligase, cytoplasmic"/>
    <property type="match status" value="1"/>
</dbReference>
<dbReference type="InterPro" id="IPR055416">
    <property type="entry name" value="RBD_LARS1"/>
</dbReference>
<dbReference type="InterPro" id="IPR004493">
    <property type="entry name" value="Leu-tRNA-synth_Ia_arc/euk"/>
</dbReference>
<dbReference type="STRING" id="7375.A0A0L0CHJ7"/>
<dbReference type="GO" id="GO:0005576">
    <property type="term" value="C:extracellular region"/>
    <property type="evidence" value="ECO:0007669"/>
    <property type="project" value="UniProtKB-SubCell"/>
</dbReference>
<dbReference type="InterPro" id="IPR013155">
    <property type="entry name" value="M/V/L/I-tRNA-synth_anticd-bd"/>
</dbReference>
<evidence type="ECO:0000256" key="6">
    <source>
        <dbReference type="ARBA" id="ARBA00022598"/>
    </source>
</evidence>
<dbReference type="FunFam" id="1.10.730.10:FF:000020">
    <property type="entry name" value="Leucine--tRNA ligase cytoplasmic"/>
    <property type="match status" value="1"/>
</dbReference>
<evidence type="ECO:0000256" key="11">
    <source>
        <dbReference type="ARBA" id="ARBA00022825"/>
    </source>
</evidence>
<dbReference type="InterPro" id="IPR002300">
    <property type="entry name" value="aa-tRNA-synth_Ia"/>
</dbReference>
<dbReference type="Pfam" id="PF08264">
    <property type="entry name" value="Anticodon_1"/>
    <property type="match status" value="2"/>
</dbReference>
<dbReference type="FunFam" id="2.40.10.10:FF:000077">
    <property type="entry name" value="Predicted protein"/>
    <property type="match status" value="1"/>
</dbReference>
<dbReference type="Gene3D" id="3.40.50.620">
    <property type="entry name" value="HUPs"/>
    <property type="match status" value="1"/>
</dbReference>
<dbReference type="EC" id="6.1.1.4" evidence="4"/>
<dbReference type="Pfam" id="PF00089">
    <property type="entry name" value="Trypsin"/>
    <property type="match status" value="2"/>
</dbReference>
<proteinExistence type="inferred from homology"/>
<dbReference type="InterPro" id="IPR001314">
    <property type="entry name" value="Peptidase_S1A"/>
</dbReference>
<evidence type="ECO:0000256" key="10">
    <source>
        <dbReference type="ARBA" id="ARBA00022801"/>
    </source>
</evidence>
<dbReference type="CDD" id="cd00190">
    <property type="entry name" value="Tryp_SPc"/>
    <property type="match status" value="1"/>
</dbReference>
<evidence type="ECO:0000256" key="8">
    <source>
        <dbReference type="ARBA" id="ARBA00022729"/>
    </source>
</evidence>
<evidence type="ECO:0000313" key="22">
    <source>
        <dbReference type="Proteomes" id="UP000037069"/>
    </source>
</evidence>
<dbReference type="SUPFAM" id="SSF50677">
    <property type="entry name" value="ValRS/IleRS/LeuRS editing domain"/>
    <property type="match status" value="1"/>
</dbReference>
<evidence type="ECO:0000256" key="18">
    <source>
        <dbReference type="ARBA" id="ARBA00047469"/>
    </source>
</evidence>
<dbReference type="InterPro" id="IPR009080">
    <property type="entry name" value="tRNAsynth_Ia_anticodon-bd"/>
</dbReference>
<dbReference type="SUPFAM" id="SSF50494">
    <property type="entry name" value="Trypsin-like serine proteases"/>
    <property type="match status" value="2"/>
</dbReference>
<accession>A0A0L0CHJ7</accession>
<evidence type="ECO:0000256" key="9">
    <source>
        <dbReference type="ARBA" id="ARBA00022741"/>
    </source>
</evidence>
<dbReference type="PANTHER" id="PTHR45794:SF1">
    <property type="entry name" value="LEUCINE--TRNA LIGASE, CYTOPLASMIC"/>
    <property type="match status" value="1"/>
</dbReference>
<evidence type="ECO:0000256" key="19">
    <source>
        <dbReference type="RuleBase" id="RU363034"/>
    </source>
</evidence>
<dbReference type="PROSITE" id="PS00178">
    <property type="entry name" value="AA_TRNA_LIGASE_I"/>
    <property type="match status" value="1"/>
</dbReference>
<keyword evidence="6" id="KW-0436">Ligase</keyword>
<dbReference type="InterPro" id="IPR018114">
    <property type="entry name" value="TRYPSIN_HIS"/>
</dbReference>
<gene>
    <name evidence="21" type="ORF">FF38_06442</name>
</gene>
<reference evidence="21 22" key="1">
    <citation type="journal article" date="2015" name="Nat. Commun.">
        <title>Lucilia cuprina genome unlocks parasitic fly biology to underpin future interventions.</title>
        <authorList>
            <person name="Anstead C.A."/>
            <person name="Korhonen P.K."/>
            <person name="Young N.D."/>
            <person name="Hall R.S."/>
            <person name="Jex A.R."/>
            <person name="Murali S.C."/>
            <person name="Hughes D.S."/>
            <person name="Lee S.F."/>
            <person name="Perry T."/>
            <person name="Stroehlein A.J."/>
            <person name="Ansell B.R."/>
            <person name="Breugelmans B."/>
            <person name="Hofmann A."/>
            <person name="Qu J."/>
            <person name="Dugan S."/>
            <person name="Lee S.L."/>
            <person name="Chao H."/>
            <person name="Dinh H."/>
            <person name="Han Y."/>
            <person name="Doddapaneni H.V."/>
            <person name="Worley K.C."/>
            <person name="Muzny D.M."/>
            <person name="Ioannidis P."/>
            <person name="Waterhouse R.M."/>
            <person name="Zdobnov E.M."/>
            <person name="James P.J."/>
            <person name="Bagnall N.H."/>
            <person name="Kotze A.C."/>
            <person name="Gibbs R.A."/>
            <person name="Richards S."/>
            <person name="Batterham P."/>
            <person name="Gasser R.B."/>
        </authorList>
    </citation>
    <scope>NUCLEOTIDE SEQUENCE [LARGE SCALE GENOMIC DNA]</scope>
    <source>
        <strain evidence="21 22">LS</strain>
        <tissue evidence="21">Full body</tissue>
    </source>
</reference>
<dbReference type="Pfam" id="PF24810">
    <property type="entry name" value="RBD_LARS1"/>
    <property type="match status" value="2"/>
</dbReference>
<dbReference type="InterPro" id="IPR001254">
    <property type="entry name" value="Trypsin_dom"/>
</dbReference>
<evidence type="ECO:0000259" key="20">
    <source>
        <dbReference type="PROSITE" id="PS50240"/>
    </source>
</evidence>
<comment type="similarity">
    <text evidence="3">Belongs to the peptidase S1 family.</text>
</comment>
<evidence type="ECO:0000256" key="12">
    <source>
        <dbReference type="ARBA" id="ARBA00022840"/>
    </source>
</evidence>
<dbReference type="GO" id="GO:0006508">
    <property type="term" value="P:proteolysis"/>
    <property type="evidence" value="ECO:0007669"/>
    <property type="project" value="UniProtKB-KW"/>
</dbReference>
<dbReference type="CDD" id="cd07959">
    <property type="entry name" value="Anticodon_Ia_Leu_AEc"/>
    <property type="match status" value="1"/>
</dbReference>
<comment type="similarity">
    <text evidence="2">Belongs to the class-I aminoacyl-tRNA synthetase family.</text>
</comment>
<keyword evidence="12" id="KW-0067">ATP-binding</keyword>
<evidence type="ECO:0000256" key="16">
    <source>
        <dbReference type="ARBA" id="ARBA00023157"/>
    </source>
</evidence>
<evidence type="ECO:0000256" key="7">
    <source>
        <dbReference type="ARBA" id="ARBA00022670"/>
    </source>
</evidence>
<keyword evidence="7 19" id="KW-0645">Protease</keyword>
<keyword evidence="14" id="KW-0865">Zymogen</keyword>
<dbReference type="GO" id="GO:0004252">
    <property type="term" value="F:serine-type endopeptidase activity"/>
    <property type="evidence" value="ECO:0007669"/>
    <property type="project" value="InterPro"/>
</dbReference>
<evidence type="ECO:0000256" key="5">
    <source>
        <dbReference type="ARBA" id="ARBA00022525"/>
    </source>
</evidence>
<keyword evidence="11 19" id="KW-0720">Serine protease</keyword>
<dbReference type="NCBIfam" id="TIGR00395">
    <property type="entry name" value="leuS_arch"/>
    <property type="match status" value="1"/>
</dbReference>
<dbReference type="GO" id="GO:0006429">
    <property type="term" value="P:leucyl-tRNA aminoacylation"/>
    <property type="evidence" value="ECO:0007669"/>
    <property type="project" value="InterPro"/>
</dbReference>
<dbReference type="Gene3D" id="2.40.10.10">
    <property type="entry name" value="Trypsin-like serine proteases"/>
    <property type="match status" value="2"/>
</dbReference>
<keyword evidence="16" id="KW-1015">Disulfide bond</keyword>
<dbReference type="GO" id="GO:0002161">
    <property type="term" value="F:aminoacyl-tRNA deacylase activity"/>
    <property type="evidence" value="ECO:0007669"/>
    <property type="project" value="InterPro"/>
</dbReference>
<dbReference type="Gene3D" id="3.90.740.10">
    <property type="entry name" value="Valyl/Leucyl/Isoleucyl-tRNA synthetase, editing domain"/>
    <property type="match status" value="1"/>
</dbReference>
<dbReference type="Proteomes" id="UP000037069">
    <property type="component" value="Unassembled WGS sequence"/>
</dbReference>
<organism evidence="21 22">
    <name type="scientific">Lucilia cuprina</name>
    <name type="common">Green bottle fly</name>
    <name type="synonym">Australian sheep blowfly</name>
    <dbReference type="NCBI Taxonomy" id="7375"/>
    <lineage>
        <taxon>Eukaryota</taxon>
        <taxon>Metazoa</taxon>
        <taxon>Ecdysozoa</taxon>
        <taxon>Arthropoda</taxon>
        <taxon>Hexapoda</taxon>
        <taxon>Insecta</taxon>
        <taxon>Pterygota</taxon>
        <taxon>Neoptera</taxon>
        <taxon>Endopterygota</taxon>
        <taxon>Diptera</taxon>
        <taxon>Brachycera</taxon>
        <taxon>Muscomorpha</taxon>
        <taxon>Oestroidea</taxon>
        <taxon>Calliphoridae</taxon>
        <taxon>Luciliinae</taxon>
        <taxon>Lucilia</taxon>
    </lineage>
</organism>
<dbReference type="OrthoDB" id="10249672at2759"/>
<name>A0A0L0CHJ7_LUCCU</name>
<feature type="domain" description="Peptidase S1" evidence="20">
    <location>
        <begin position="1246"/>
        <end position="1507"/>
    </location>
</feature>
<dbReference type="Pfam" id="PF22947">
    <property type="entry name" value="ULD_3"/>
    <property type="match status" value="2"/>
</dbReference>
<keyword evidence="9" id="KW-0547">Nucleotide-binding</keyword>
<keyword evidence="10 19" id="KW-0378">Hydrolase</keyword>
<dbReference type="GO" id="GO:0004823">
    <property type="term" value="F:leucine-tRNA ligase activity"/>
    <property type="evidence" value="ECO:0007669"/>
    <property type="project" value="UniProtKB-EC"/>
</dbReference>
<dbReference type="Gene3D" id="1.10.730.10">
    <property type="entry name" value="Isoleucyl-tRNA Synthetase, Domain 1"/>
    <property type="match status" value="2"/>
</dbReference>
<evidence type="ECO:0000256" key="3">
    <source>
        <dbReference type="ARBA" id="ARBA00007664"/>
    </source>
</evidence>
<dbReference type="InterPro" id="IPR001412">
    <property type="entry name" value="aa-tRNA-synth_I_CS"/>
</dbReference>
<comment type="catalytic activity">
    <reaction evidence="18">
        <text>tRNA(Leu) + L-leucine + ATP = L-leucyl-tRNA(Leu) + AMP + diphosphate</text>
        <dbReference type="Rhea" id="RHEA:11688"/>
        <dbReference type="Rhea" id="RHEA-COMP:9613"/>
        <dbReference type="Rhea" id="RHEA-COMP:9622"/>
        <dbReference type="ChEBI" id="CHEBI:30616"/>
        <dbReference type="ChEBI" id="CHEBI:33019"/>
        <dbReference type="ChEBI" id="CHEBI:57427"/>
        <dbReference type="ChEBI" id="CHEBI:78442"/>
        <dbReference type="ChEBI" id="CHEBI:78494"/>
        <dbReference type="ChEBI" id="CHEBI:456215"/>
        <dbReference type="EC" id="6.1.1.4"/>
    </reaction>
</comment>
<keyword evidence="8" id="KW-0732">Signal</keyword>
<keyword evidence="5" id="KW-0964">Secreted</keyword>
<comment type="subcellular location">
    <subcellularLocation>
        <location evidence="1">Secreted</location>
    </subcellularLocation>
</comment>
<dbReference type="PANTHER" id="PTHR45794">
    <property type="entry name" value="LEUCYL-TRNA SYNTHETASE"/>
    <property type="match status" value="1"/>
</dbReference>
<dbReference type="InterPro" id="IPR009003">
    <property type="entry name" value="Peptidase_S1_PA"/>
</dbReference>
<dbReference type="Pfam" id="PF00133">
    <property type="entry name" value="tRNA-synt_1"/>
    <property type="match status" value="2"/>
</dbReference>
<evidence type="ECO:0000256" key="13">
    <source>
        <dbReference type="ARBA" id="ARBA00022917"/>
    </source>
</evidence>
<dbReference type="PROSITE" id="PS50240">
    <property type="entry name" value="TRYPSIN_DOM"/>
    <property type="match status" value="2"/>
</dbReference>
<dbReference type="InterPro" id="IPR014729">
    <property type="entry name" value="Rossmann-like_a/b/a_fold"/>
</dbReference>
<evidence type="ECO:0000256" key="15">
    <source>
        <dbReference type="ARBA" id="ARBA00023146"/>
    </source>
</evidence>
<protein>
    <recommendedName>
        <fullName evidence="4">leucine--tRNA ligase</fullName>
        <ecNumber evidence="4">6.1.1.4</ecNumber>
    </recommendedName>
    <alternativeName>
        <fullName evidence="17">Leucyl-tRNA synthetase</fullName>
    </alternativeName>
</protein>
<dbReference type="InterPro" id="IPR054509">
    <property type="entry name" value="LARS1_ULD"/>
</dbReference>
<keyword evidence="13" id="KW-0648">Protein biosynthesis</keyword>
<dbReference type="NCBIfam" id="NF008957">
    <property type="entry name" value="PRK12300.1"/>
    <property type="match status" value="1"/>
</dbReference>
<evidence type="ECO:0000256" key="2">
    <source>
        <dbReference type="ARBA" id="ARBA00005594"/>
    </source>
</evidence>
<feature type="domain" description="Peptidase S1" evidence="20">
    <location>
        <begin position="1750"/>
        <end position="1975"/>
    </location>
</feature>
<dbReference type="PROSITE" id="PS00134">
    <property type="entry name" value="TRYPSIN_HIS"/>
    <property type="match status" value="1"/>
</dbReference>
<evidence type="ECO:0000256" key="4">
    <source>
        <dbReference type="ARBA" id="ARBA00013164"/>
    </source>
</evidence>
<sequence length="1976" mass="223727">MANVERKGTFKVEYLQKIEQQVQQRWEQEHLHEIDAPAEPKKSQDEKFFVTFPYPYMNGRLHLGHTFSLSKAEFAIRYHRSKGKRVLWPFGFHCTGMPIKACADKLKREMEDFGYPPQFPAAMVEVAPVETSDVPKDKSKGKKSKAVAKTGSAKYQWQIMQSLGLQDEEIKKFADAEHWLNYFPPLAVKDLKRIGVHVDWRRTFITTDVNPFYDSFVRWQFMHLKNRGKVMYGKRYTIYSPKDGQPCMDHDRSTGEGVGPQEYTLIKMKVLEKPAKLSSIIEPIYLVAATLRPETMYGQTNCWLHPDIKYIAWQTTRNNEVWISTRRAARNMSYQGFTAEEGKFVELAELTGQDLMGTPLSSPLTSHKIIYTLPMLSIKEDKGTGVVTSVPSDSPDDYAALMDLQKKEAFRQKYGLTDEMVLPFEPISIIEVPTLGNMCAKYAYELLKIQSQNDKDKLVEAKELCYLKGFYDGVMLVGEFKGKKVQDVKKDLQKQLVDSKEADIYYEPEKTIISRSGDQCVVALCNQWYLNYGEAEWQAQAFKILEKMETFHDEARNNFEHCLNWLHEYACSRTYGLGTKLPWDEQWLIESLSDSTIYMAFYTVVHLLQGGSFRGEKPSPLGIKAEDMTPEVWDYVFFKETPYPKTTKVPKATLDVLRREFEYWYPMDLRVSGKDLIQNHLTFSIYNHAAIWPNDETKWPKGMRVNGHLLLNSSKMSKSDGNFLTLHEAVDKFSADGMRLCLADAGDSVEDANFVESTADAGILRLYTFIEWVKEMLAARPAMRKGHHHTFNDKVFISEMNLKTKQTDEHYKKMLFKEALRTGFYELQLTRDKYRELCGTHGMHADLVFEFIRRQALLIAPICPHVAEHVWGLLGNKQSILHAQWPEVGAINEIDIMCSEYLMEAAHSFRLNLKNLLQVKGKGGKEKAVDPTSVKPNRALVWVAKTYPPWQCCVLDTMRELYTPTNSLPDNKVIAATLQKKEELKKFMKRVMPFAQMIREKVESGKGLAAMAVNLEFDERQVLLDNLEYLKNTLDLEALEVKYTDDPSAPEKTREEVRPGSPFIAFTVAPHVAVTFTNPVERSSLFQVNTVVSEGETVKTLREKLGKILGFKADLSTLQIWRYDDPVLGPRQLPEFQDYRKGKTPLTDGSLLLDMEKQQITLVEENGTSIPLTIPEKSGTHDTNLTLPLGDYSVSAFFNMILGLTLPSEIGLIALWLSGRGCLIPKTRQNRSADYEVGRPRLDGRIVGGYKINITDAPHQISLQTSGHICGGSIISPQWILTAAHCTEGRTASRMKVRVGSSESAQGGELIQVAEIKMLFKEALRTGFYELQLTRDKYRELCGTHGMHADLVFEFIRRQALLIAPICPHVAEHVWGLLGNKQSILHAQWPEVGAINEIDIMCSEYLMEAAHSFRLNLKNLLQVKGKGGKEKAVDPTSVKPNRALVWVAKTYPPWQCCVLDTMRELYTPTNSLPDNKVIAATLQKKEELKKFMKRVMPFAQMIREKVESGKGLAAMAVNLEFDERQVLLDNLEYLKNTLDLEALEVKYTDDPSAPEKTREEVRPGSPFIAFTVAPHVAVTFTNPVERSSLFQVNTVVSEGETVKTLREKLGKILGFKADLSTLQIWRYDDPVLGPRQLPEFQDYRKGKTPLTDGSLLLDMEKQQITLVEENGTSIPLTIPEKSGTHDTNLTLPLGDYSVSAFFNMILGLTLPSEIGLIALWLSGRGCLIPKTRQNRSADYEVGRPRLDGRIVGGYKINITDAPHQISLQTSGHICGGSIISPQWILTAAHCTEGRTASRMKVRVGSSESAQGGELIQVAEIVQHKQFNYTNVDYDYSLLKLSKEIEFDDTKKAVKLPDVKDNFMDGDTCFVTGWGNTQTSAESREWLRQAEVPIFNQEECSDKYKKFGGITERMICAGYIEGGKDACQGDSGGPLVNESGVLVGVVSWGYGCAKPDYPGVYSRVTYVRDWIRTNSGV</sequence>
<dbReference type="PRINTS" id="PR00722">
    <property type="entry name" value="CHYMOTRYPSIN"/>
</dbReference>
<evidence type="ECO:0000313" key="21">
    <source>
        <dbReference type="EMBL" id="KNC31730.1"/>
    </source>
</evidence>
<dbReference type="GO" id="GO:0005524">
    <property type="term" value="F:ATP binding"/>
    <property type="evidence" value="ECO:0007669"/>
    <property type="project" value="UniProtKB-KW"/>
</dbReference>
<dbReference type="SMART" id="SM00020">
    <property type="entry name" value="Tryp_SPc"/>
    <property type="match status" value="1"/>
</dbReference>
<comment type="caution">
    <text evidence="21">The sequence shown here is derived from an EMBL/GenBank/DDBJ whole genome shotgun (WGS) entry which is preliminary data.</text>
</comment>
<dbReference type="SUPFAM" id="SSF47323">
    <property type="entry name" value="Anticodon-binding domain of a subclass of class I aminoacyl-tRNA synthetases"/>
    <property type="match status" value="2"/>
</dbReference>
<dbReference type="InterPro" id="IPR043504">
    <property type="entry name" value="Peptidase_S1_PA_chymotrypsin"/>
</dbReference>
<evidence type="ECO:0000256" key="1">
    <source>
        <dbReference type="ARBA" id="ARBA00004613"/>
    </source>
</evidence>
<keyword evidence="22" id="KW-1185">Reference proteome</keyword>
<dbReference type="EMBL" id="JRES01000387">
    <property type="protein sequence ID" value="KNC31730.1"/>
    <property type="molecule type" value="Genomic_DNA"/>
</dbReference>
<keyword evidence="15" id="KW-0030">Aminoacyl-tRNA synthetase</keyword>
<dbReference type="InterPro" id="IPR033116">
    <property type="entry name" value="TRYPSIN_SER"/>
</dbReference>